<dbReference type="InParanoid" id="A0A132B454"/>
<keyword evidence="3" id="KW-1185">Reference proteome</keyword>
<dbReference type="Proteomes" id="UP000070700">
    <property type="component" value="Unassembled WGS sequence"/>
</dbReference>
<evidence type="ECO:0000313" key="3">
    <source>
        <dbReference type="Proteomes" id="UP000070700"/>
    </source>
</evidence>
<proteinExistence type="predicted"/>
<name>A0A132B454_MOLSC</name>
<dbReference type="EMBL" id="KQ947441">
    <property type="protein sequence ID" value="KUJ07172.1"/>
    <property type="molecule type" value="Genomic_DNA"/>
</dbReference>
<organism evidence="2 3">
    <name type="scientific">Mollisia scopiformis</name>
    <name type="common">Conifer needle endophyte fungus</name>
    <name type="synonym">Phialocephala scopiformis</name>
    <dbReference type="NCBI Taxonomy" id="149040"/>
    <lineage>
        <taxon>Eukaryota</taxon>
        <taxon>Fungi</taxon>
        <taxon>Dikarya</taxon>
        <taxon>Ascomycota</taxon>
        <taxon>Pezizomycotina</taxon>
        <taxon>Leotiomycetes</taxon>
        <taxon>Helotiales</taxon>
        <taxon>Mollisiaceae</taxon>
        <taxon>Mollisia</taxon>
    </lineage>
</organism>
<reference evidence="2 3" key="1">
    <citation type="submission" date="2015-10" db="EMBL/GenBank/DDBJ databases">
        <title>Full genome of DAOMC 229536 Phialocephala scopiformis, a fungal endophyte of spruce producing the potent anti-insectan compound rugulosin.</title>
        <authorList>
            <consortium name="DOE Joint Genome Institute"/>
            <person name="Walker A.K."/>
            <person name="Frasz S.L."/>
            <person name="Seifert K.A."/>
            <person name="Miller J.D."/>
            <person name="Mondo S.J."/>
            <person name="Labutti K."/>
            <person name="Lipzen A."/>
            <person name="Dockter R."/>
            <person name="Kennedy M."/>
            <person name="Grigoriev I.V."/>
            <person name="Spatafora J.W."/>
        </authorList>
    </citation>
    <scope>NUCLEOTIDE SEQUENCE [LARGE SCALE GENOMIC DNA]</scope>
    <source>
        <strain evidence="2 3">CBS 120377</strain>
    </source>
</reference>
<gene>
    <name evidence="2" type="ORF">LY89DRAFT_726005</name>
</gene>
<feature type="region of interest" description="Disordered" evidence="1">
    <location>
        <begin position="116"/>
        <end position="155"/>
    </location>
</feature>
<dbReference type="KEGG" id="psco:LY89DRAFT_726005"/>
<protein>
    <submittedName>
        <fullName evidence="2">Uncharacterized protein</fullName>
    </submittedName>
</protein>
<accession>A0A132B454</accession>
<dbReference type="RefSeq" id="XP_018061527.1">
    <property type="nucleotide sequence ID" value="XM_018219020.1"/>
</dbReference>
<evidence type="ECO:0000313" key="2">
    <source>
        <dbReference type="EMBL" id="KUJ07172.1"/>
    </source>
</evidence>
<dbReference type="OrthoDB" id="5275938at2759"/>
<dbReference type="GeneID" id="28828746"/>
<dbReference type="AlphaFoldDB" id="A0A132B454"/>
<evidence type="ECO:0000256" key="1">
    <source>
        <dbReference type="SAM" id="MobiDB-lite"/>
    </source>
</evidence>
<sequence length="196" mass="22271">MDFSKDNIETLLILLCVTHLKFEDILKDTPSQELLIELAILYATYRCQNLLKPWVGGWIARNFRQKPELETPENRQTMMLLGRVFQPDGEVNYFDEAVSFLYGDTKEDYSNTTSRALASTSRYHGKDIESPYGDSQRHRGHRPRSTSNVSTTKKKRCVLSTKKKCKGRLFDAHKAELQNRPGSLSLGTCGGSDHGP</sequence>